<proteinExistence type="predicted"/>
<gene>
    <name evidence="1" type="ORF">G8O67_005188</name>
</gene>
<reference evidence="1" key="1">
    <citation type="journal article" date="2018" name="Genome Biol.">
        <title>SKESA: strategic k-mer extension for scrupulous assemblies.</title>
        <authorList>
            <person name="Souvorov A."/>
            <person name="Agarwala R."/>
            <person name="Lipman D.J."/>
        </authorList>
    </citation>
    <scope>NUCLEOTIDE SEQUENCE</scope>
    <source>
        <strain evidence="1">MA.CK_00/00002125</strain>
    </source>
</reference>
<accession>A0A756LAZ2</accession>
<dbReference type="AlphaFoldDB" id="A0A756LAZ2"/>
<comment type="caution">
    <text evidence="1">The sequence shown here is derived from an EMBL/GenBank/DDBJ whole genome shotgun (WGS) entry which is preliminary data.</text>
</comment>
<protein>
    <submittedName>
        <fullName evidence="1">ATP-grasp domain-containing protein</fullName>
    </submittedName>
</protein>
<dbReference type="SUPFAM" id="SSF56059">
    <property type="entry name" value="Glutathione synthetase ATP-binding domain-like"/>
    <property type="match status" value="1"/>
</dbReference>
<dbReference type="EMBL" id="DAAWYJ010000040">
    <property type="protein sequence ID" value="HAG0017794.1"/>
    <property type="molecule type" value="Genomic_DNA"/>
</dbReference>
<name>A0A756LAZ2_SALER</name>
<sequence>MKKYIVVVEASFLGVEYVAKAIRKIGYEPVFLTNYRSQEGDALVQLATERAIFCETTETKDIISVIDLLGRSNIVGVTTFLDSRLSIIASVNKLLGLPGVSESLLKLKDKSYVNGIIPEFVPKSLAVEWGKTPKDKIEDFLLNSDANKYIAKPSFTAGAIGTFVFKKYEELSNGIDSSVDKIPKHLEPNKYVVQEFFDGNLVSIEGYTYKDRIEFIGATLRYKFDNTEVKHKFPYQDDMGMQNYEKCKSIICKLINRSNYEYGFFHVEFMVSDNEVRLIDANMGRPGGTNIMELISFSYEIDPVLMFEHAISIAVFQKPTIDSQFFIDTPCVEMTGVLYGQKETARLLRFESPTLKSTHHLAVNMGTTVPKLGESNWSVIGTLTGRPNDVFTDLKNIKLITDKGVCSAVISE</sequence>
<organism evidence="1">
    <name type="scientific">Salmonella enterica</name>
    <name type="common">Salmonella choleraesuis</name>
    <dbReference type="NCBI Taxonomy" id="28901"/>
    <lineage>
        <taxon>Bacteria</taxon>
        <taxon>Pseudomonadati</taxon>
        <taxon>Pseudomonadota</taxon>
        <taxon>Gammaproteobacteria</taxon>
        <taxon>Enterobacterales</taxon>
        <taxon>Enterobacteriaceae</taxon>
        <taxon>Salmonella</taxon>
    </lineage>
</organism>
<dbReference type="Gene3D" id="3.30.470.20">
    <property type="entry name" value="ATP-grasp fold, B domain"/>
    <property type="match status" value="1"/>
</dbReference>
<evidence type="ECO:0000313" key="1">
    <source>
        <dbReference type="EMBL" id="HAG0017794.1"/>
    </source>
</evidence>
<reference evidence="1" key="2">
    <citation type="submission" date="2020-02" db="EMBL/GenBank/DDBJ databases">
        <authorList>
            <consortium name="NCBI Pathogen Detection Project"/>
        </authorList>
    </citation>
    <scope>NUCLEOTIDE SEQUENCE</scope>
    <source>
        <strain evidence="1">MA.CK_00/00002125</strain>
    </source>
</reference>